<evidence type="ECO:0000256" key="5">
    <source>
        <dbReference type="SAM" id="MobiDB-lite"/>
    </source>
</evidence>
<dbReference type="Pfam" id="PF07635">
    <property type="entry name" value="PSCyt1"/>
    <property type="match status" value="1"/>
</dbReference>
<dbReference type="InterPro" id="IPR036909">
    <property type="entry name" value="Cyt_c-like_dom_sf"/>
</dbReference>
<keyword evidence="6" id="KW-0732">Signal</keyword>
<evidence type="ECO:0000259" key="7">
    <source>
        <dbReference type="PROSITE" id="PS51007"/>
    </source>
</evidence>
<protein>
    <submittedName>
        <fullName evidence="8">Planctomycete cytochrome C</fullName>
    </submittedName>
</protein>
<evidence type="ECO:0000313" key="8">
    <source>
        <dbReference type="EMBL" id="TWU04680.1"/>
    </source>
</evidence>
<dbReference type="Pfam" id="PF07583">
    <property type="entry name" value="PSCyt2"/>
    <property type="match status" value="1"/>
</dbReference>
<evidence type="ECO:0000256" key="1">
    <source>
        <dbReference type="ARBA" id="ARBA00022617"/>
    </source>
</evidence>
<organism evidence="8 9">
    <name type="scientific">Stieleria varia</name>
    <dbReference type="NCBI Taxonomy" id="2528005"/>
    <lineage>
        <taxon>Bacteria</taxon>
        <taxon>Pseudomonadati</taxon>
        <taxon>Planctomycetota</taxon>
        <taxon>Planctomycetia</taxon>
        <taxon>Pirellulales</taxon>
        <taxon>Pirellulaceae</taxon>
        <taxon>Stieleria</taxon>
    </lineage>
</organism>
<dbReference type="GO" id="GO:0046872">
    <property type="term" value="F:metal ion binding"/>
    <property type="evidence" value="ECO:0007669"/>
    <property type="project" value="UniProtKB-KW"/>
</dbReference>
<keyword evidence="9" id="KW-1185">Reference proteome</keyword>
<dbReference type="InterPro" id="IPR011444">
    <property type="entry name" value="DUF1549"/>
</dbReference>
<keyword evidence="3 4" id="KW-0408">Iron</keyword>
<reference evidence="8 9" key="1">
    <citation type="submission" date="2019-02" db="EMBL/GenBank/DDBJ databases">
        <title>Deep-cultivation of Planctomycetes and their phenomic and genomic characterization uncovers novel biology.</title>
        <authorList>
            <person name="Wiegand S."/>
            <person name="Jogler M."/>
            <person name="Boedeker C."/>
            <person name="Pinto D."/>
            <person name="Vollmers J."/>
            <person name="Rivas-Marin E."/>
            <person name="Kohn T."/>
            <person name="Peeters S.H."/>
            <person name="Heuer A."/>
            <person name="Rast P."/>
            <person name="Oberbeckmann S."/>
            <person name="Bunk B."/>
            <person name="Jeske O."/>
            <person name="Meyerdierks A."/>
            <person name="Storesund J.E."/>
            <person name="Kallscheuer N."/>
            <person name="Luecker S."/>
            <person name="Lage O.M."/>
            <person name="Pohl T."/>
            <person name="Merkel B.J."/>
            <person name="Hornburger P."/>
            <person name="Mueller R.-W."/>
            <person name="Bruemmer F."/>
            <person name="Labrenz M."/>
            <person name="Spormann A.M."/>
            <person name="Op Den Camp H."/>
            <person name="Overmann J."/>
            <person name="Amann R."/>
            <person name="Jetten M.S.M."/>
            <person name="Mascher T."/>
            <person name="Medema M.H."/>
            <person name="Devos D.P."/>
            <person name="Kaster A.-K."/>
            <person name="Ovreas L."/>
            <person name="Rohde M."/>
            <person name="Galperin M.Y."/>
            <person name="Jogler C."/>
        </authorList>
    </citation>
    <scope>NUCLEOTIDE SEQUENCE [LARGE SCALE GENOMIC DNA]</scope>
    <source>
        <strain evidence="8 9">Pla52n</strain>
    </source>
</reference>
<evidence type="ECO:0000256" key="3">
    <source>
        <dbReference type="ARBA" id="ARBA00023004"/>
    </source>
</evidence>
<dbReference type="PROSITE" id="PS51257">
    <property type="entry name" value="PROKAR_LIPOPROTEIN"/>
    <property type="match status" value="1"/>
</dbReference>
<dbReference type="PANTHER" id="PTHR35889:SF3">
    <property type="entry name" value="F-BOX DOMAIN-CONTAINING PROTEIN"/>
    <property type="match status" value="1"/>
</dbReference>
<dbReference type="PANTHER" id="PTHR35889">
    <property type="entry name" value="CYCLOINULO-OLIGOSACCHARIDE FRUCTANOTRANSFERASE-RELATED"/>
    <property type="match status" value="1"/>
</dbReference>
<dbReference type="OrthoDB" id="127107at2"/>
<dbReference type="GO" id="GO:0009055">
    <property type="term" value="F:electron transfer activity"/>
    <property type="evidence" value="ECO:0007669"/>
    <property type="project" value="InterPro"/>
</dbReference>
<dbReference type="RefSeq" id="WP_146520055.1">
    <property type="nucleotide sequence ID" value="NZ_CP151726.1"/>
</dbReference>
<accession>A0A5C6AY88</accession>
<feature type="compositionally biased region" description="Basic and acidic residues" evidence="5">
    <location>
        <begin position="417"/>
        <end position="427"/>
    </location>
</feature>
<feature type="signal peptide" evidence="6">
    <location>
        <begin position="1"/>
        <end position="29"/>
    </location>
</feature>
<feature type="domain" description="Cytochrome c" evidence="7">
    <location>
        <begin position="36"/>
        <end position="127"/>
    </location>
</feature>
<evidence type="ECO:0000256" key="4">
    <source>
        <dbReference type="PROSITE-ProRule" id="PRU00433"/>
    </source>
</evidence>
<dbReference type="SUPFAM" id="SSF46626">
    <property type="entry name" value="Cytochrome c"/>
    <property type="match status" value="1"/>
</dbReference>
<gene>
    <name evidence="8" type="ORF">Pla52n_27220</name>
</gene>
<comment type="caution">
    <text evidence="8">The sequence shown here is derived from an EMBL/GenBank/DDBJ whole genome shotgun (WGS) entry which is preliminary data.</text>
</comment>
<feature type="chain" id="PRO_5022803106" evidence="6">
    <location>
        <begin position="30"/>
        <end position="814"/>
    </location>
</feature>
<dbReference type="AlphaFoldDB" id="A0A5C6AY88"/>
<dbReference type="Proteomes" id="UP000320176">
    <property type="component" value="Unassembled WGS sequence"/>
</dbReference>
<dbReference type="GO" id="GO:0020037">
    <property type="term" value="F:heme binding"/>
    <property type="evidence" value="ECO:0007669"/>
    <property type="project" value="InterPro"/>
</dbReference>
<dbReference type="InterPro" id="IPR022655">
    <property type="entry name" value="DUF1553"/>
</dbReference>
<dbReference type="InterPro" id="IPR011429">
    <property type="entry name" value="Cyt_c_Planctomycete-type"/>
</dbReference>
<proteinExistence type="predicted"/>
<keyword evidence="1 4" id="KW-0349">Heme</keyword>
<dbReference type="EMBL" id="SJPN01000003">
    <property type="protein sequence ID" value="TWU04680.1"/>
    <property type="molecule type" value="Genomic_DNA"/>
</dbReference>
<evidence type="ECO:0000256" key="2">
    <source>
        <dbReference type="ARBA" id="ARBA00022723"/>
    </source>
</evidence>
<evidence type="ECO:0000256" key="6">
    <source>
        <dbReference type="SAM" id="SignalP"/>
    </source>
</evidence>
<evidence type="ECO:0000313" key="9">
    <source>
        <dbReference type="Proteomes" id="UP000320176"/>
    </source>
</evidence>
<feature type="compositionally biased region" description="Basic and acidic residues" evidence="5">
    <location>
        <begin position="382"/>
        <end position="401"/>
    </location>
</feature>
<sequence precursor="true">MLHTRTFPNHTLLAFVLACWLTTSQSAPRAIGAEVDFSQQIQPILAKHCAACHGPDTAESGLSFSDREAALVETESGEHAIVPGDIDASMLIARITTQDEFERMPPEGDALSDEEIEILKAWIKEGAVWSDHWSFVPMQQRQPPAVADERWSENPIDAFIYHRLADAKLRPNPQASKRQLIRRAYFDLTGLPPTQAEVQQFLDDASPDAFAKLVDRLLESPHYGERWGRHYLDLVRYAETNSFERDGVKENAWKYRDYVIRSLNDDKPYNQFIREQLAGDELDHVTTETLTATGFYRLGIWDDEPVDAEQARFDGLDDIIMTTGQAFLGLTMNCARCHDHKIDPIPQADYYSMLSFLEDLTPHGRRGDPHGFNQIDVSSPDLNRRYEENEKERQEIERSMTEIEQAGIVKMPAPDQRATEGPKRERNRVLKEKLRDHLSDEQWTQYQDLKKRLQENEKVAKELPPRERVMGLAAYRPIDKPTFVLFRGNPGSPADEVTPSFPSIYGQAAPEIPEPKNAAQPSGRRRILADWIASDDNRLTARVAVNRIWQFHFGRGIVRSSNNFGKLGTPPTHPDLLDYLALRFIDDGWKLKSMHRLIMNSQAYQLSSTSENEHAAAADPDNNLFWRFDPRRLSSEEVRDSMLAVNGSLNRTTYGASFYPSLSAEVLAGQSRPGEGWGNSSEEEQNRRSVYIHVKRSLITPLMSAFDFPDPDSTCEARFMTLQPAQALSLLNSDDVHEQGRRLADVIDAVQCEDAEVVRRTVRRVLAREATEKEIAEGQKLIDRLQNHYKLPRQRAVQLYCVSVMNWNEFLFVD</sequence>
<dbReference type="InterPro" id="IPR009056">
    <property type="entry name" value="Cyt_c-like_dom"/>
</dbReference>
<dbReference type="PROSITE" id="PS51007">
    <property type="entry name" value="CYTC"/>
    <property type="match status" value="1"/>
</dbReference>
<keyword evidence="2 4" id="KW-0479">Metal-binding</keyword>
<dbReference type="Pfam" id="PF07587">
    <property type="entry name" value="PSD1"/>
    <property type="match status" value="1"/>
</dbReference>
<feature type="region of interest" description="Disordered" evidence="5">
    <location>
        <begin position="365"/>
        <end position="427"/>
    </location>
</feature>
<name>A0A5C6AY88_9BACT</name>
<dbReference type="Gene3D" id="1.10.760.10">
    <property type="entry name" value="Cytochrome c-like domain"/>
    <property type="match status" value="1"/>
</dbReference>